<dbReference type="EMBL" id="MT663538">
    <property type="protein sequence ID" value="QOI90493.1"/>
    <property type="molecule type" value="Genomic_DNA"/>
</dbReference>
<evidence type="ECO:0000256" key="1">
    <source>
        <dbReference type="SAM" id="Coils"/>
    </source>
</evidence>
<organismHost>
    <name type="scientific">Pyramimonas plurioculata</name>
    <dbReference type="NCBI Taxonomy" id="36893"/>
</organismHost>
<sequence>MKSFTYGEFEDVMELKSEFEDAKRVMKIYKKQYENAFDELVN</sequence>
<evidence type="ECO:0000313" key="2">
    <source>
        <dbReference type="EMBL" id="QOI90493.1"/>
    </source>
</evidence>
<protein>
    <submittedName>
        <fullName evidence="2">Uncharacterized protein</fullName>
    </submittedName>
</protein>
<organism evidence="2">
    <name type="scientific">Pyramimonas orientalis virus</name>
    <name type="common">PoV01</name>
    <dbReference type="NCBI Taxonomy" id="455367"/>
    <lineage>
        <taxon>Viruses</taxon>
        <taxon>Varidnaviria</taxon>
        <taxon>Bamfordvirae</taxon>
        <taxon>Nucleocytoviricota</taxon>
        <taxon>Megaviricetes</taxon>
        <taxon>Imitervirales</taxon>
        <taxon>Allomimiviridae</taxon>
        <taxon>Heliosvirus</taxon>
        <taxon>Heliosvirus raunefjordenense</taxon>
    </lineage>
</organism>
<proteinExistence type="predicted"/>
<name>A0A7M3UP34_POV01</name>
<gene>
    <name evidence="2" type="ORF">HWQ62_00358</name>
</gene>
<reference evidence="2" key="1">
    <citation type="submission" date="2020-06" db="EMBL/GenBank/DDBJ databases">
        <title>Lateral gene transfer of anion-conducting channel rhodopsins between green algae and giant viruses.</title>
        <authorList>
            <person name="Rozenberg A."/>
            <person name="Oppermann J."/>
            <person name="Wietek J."/>
            <person name="Fernandez Lahore R.G."/>
            <person name="Sandaa R.-A."/>
            <person name="Bratbak G."/>
            <person name="Hegemann P."/>
            <person name="Beja O."/>
        </authorList>
    </citation>
    <scope>NUCLEOTIDE SEQUENCE</scope>
    <source>
        <strain evidence="2">01B</strain>
    </source>
</reference>
<feature type="coiled-coil region" evidence="1">
    <location>
        <begin position="12"/>
        <end position="39"/>
    </location>
</feature>
<accession>A0A7M3UP34</accession>
<keyword evidence="1" id="KW-0175">Coiled coil</keyword>